<proteinExistence type="predicted"/>
<protein>
    <submittedName>
        <fullName evidence="1">Uncharacterized protein</fullName>
    </submittedName>
</protein>
<sequence length="81" mass="7869">GGGVVAAGVAPPARSVALLLLQTVAPPLLLVEGLTVLPAEGLQLAEALLAGAPAPAETRAALLTRPPLLLAGGWALLPKGP</sequence>
<feature type="non-terminal residue" evidence="1">
    <location>
        <position position="1"/>
    </location>
</feature>
<gene>
    <name evidence="1" type="ORF">APUTEX25_005564</name>
</gene>
<comment type="caution">
    <text evidence="1">The sequence shown here is derived from an EMBL/GenBank/DDBJ whole genome shotgun (WGS) entry which is preliminary data.</text>
</comment>
<dbReference type="Proteomes" id="UP000279271">
    <property type="component" value="Unassembled WGS sequence"/>
</dbReference>
<dbReference type="AlphaFoldDB" id="A0A3M7L1G5"/>
<dbReference type="EMBL" id="QOKY01000169">
    <property type="protein sequence ID" value="RMZ55286.1"/>
    <property type="molecule type" value="Genomic_DNA"/>
</dbReference>
<organism evidence="1 2">
    <name type="scientific">Auxenochlorella protothecoides</name>
    <name type="common">Green microalga</name>
    <name type="synonym">Chlorella protothecoides</name>
    <dbReference type="NCBI Taxonomy" id="3075"/>
    <lineage>
        <taxon>Eukaryota</taxon>
        <taxon>Viridiplantae</taxon>
        <taxon>Chlorophyta</taxon>
        <taxon>core chlorophytes</taxon>
        <taxon>Trebouxiophyceae</taxon>
        <taxon>Chlorellales</taxon>
        <taxon>Chlorellaceae</taxon>
        <taxon>Auxenochlorella</taxon>
    </lineage>
</organism>
<name>A0A3M7L1G5_AUXPR</name>
<accession>A0A3M7L1G5</accession>
<reference evidence="2" key="1">
    <citation type="journal article" date="2018" name="Algal Res.">
        <title>Characterization of plant carbon substrate utilization by Auxenochlorella protothecoides.</title>
        <authorList>
            <person name="Vogler B.W."/>
            <person name="Starkenburg S.R."/>
            <person name="Sudasinghe N."/>
            <person name="Schambach J.Y."/>
            <person name="Rollin J.A."/>
            <person name="Pattathil S."/>
            <person name="Barry A.N."/>
        </authorList>
    </citation>
    <scope>NUCLEOTIDE SEQUENCE [LARGE SCALE GENOMIC DNA]</scope>
    <source>
        <strain evidence="2">UTEX 25</strain>
    </source>
</reference>
<evidence type="ECO:0000313" key="2">
    <source>
        <dbReference type="Proteomes" id="UP000279271"/>
    </source>
</evidence>
<evidence type="ECO:0000313" key="1">
    <source>
        <dbReference type="EMBL" id="RMZ55286.1"/>
    </source>
</evidence>